<gene>
    <name evidence="2" type="primary">ampE</name>
    <name evidence="2" type="ORF">ABU614_02830</name>
</gene>
<keyword evidence="1" id="KW-0812">Transmembrane</keyword>
<dbReference type="GO" id="GO:0046677">
    <property type="term" value="P:response to antibiotic"/>
    <property type="evidence" value="ECO:0007669"/>
    <property type="project" value="TreeGrafter"/>
</dbReference>
<dbReference type="Pfam" id="PF17113">
    <property type="entry name" value="AmpE"/>
    <property type="match status" value="1"/>
</dbReference>
<reference evidence="2" key="1">
    <citation type="submission" date="2024-06" db="EMBL/GenBank/DDBJ databases">
        <authorList>
            <person name="Li S."/>
        </authorList>
    </citation>
    <scope>NUCLEOTIDE SEQUENCE</scope>
    <source>
        <strain evidence="2">SR10</strain>
    </source>
</reference>
<evidence type="ECO:0000313" key="2">
    <source>
        <dbReference type="EMBL" id="XCO75742.1"/>
    </source>
</evidence>
<dbReference type="PANTHER" id="PTHR38684:SF1">
    <property type="entry name" value="PROTEIN AMPE"/>
    <property type="match status" value="1"/>
</dbReference>
<dbReference type="PANTHER" id="PTHR38684">
    <property type="entry name" value="PROTEIN AMPE"/>
    <property type="match status" value="1"/>
</dbReference>
<feature type="transmembrane region" description="Helical" evidence="1">
    <location>
        <begin position="281"/>
        <end position="302"/>
    </location>
</feature>
<protein>
    <submittedName>
        <fullName evidence="2">Regulatory signaling modulator protein AmpE</fullName>
    </submittedName>
</protein>
<dbReference type="RefSeq" id="WP_064747268.1">
    <property type="nucleotide sequence ID" value="NZ_CP159925.1"/>
</dbReference>
<accession>A0AAU8MRJ7</accession>
<evidence type="ECO:0000256" key="1">
    <source>
        <dbReference type="SAM" id="Phobius"/>
    </source>
</evidence>
<name>A0AAU8MRJ7_9GAMM</name>
<feature type="transmembrane region" description="Helical" evidence="1">
    <location>
        <begin position="46"/>
        <end position="68"/>
    </location>
</feature>
<proteinExistence type="predicted"/>
<feature type="transmembrane region" description="Helical" evidence="1">
    <location>
        <begin position="147"/>
        <end position="169"/>
    </location>
</feature>
<dbReference type="GO" id="GO:0005886">
    <property type="term" value="C:plasma membrane"/>
    <property type="evidence" value="ECO:0007669"/>
    <property type="project" value="TreeGrafter"/>
</dbReference>
<dbReference type="InterPro" id="IPR052966">
    <property type="entry name" value="Beta-lactamase_Reg"/>
</dbReference>
<sequence length="303" mass="32240">MSVTLIAAVVALVLGHLAQSLAASVRHYGWYGDWLRWIGSRFPEGSFWHGQGGLILALLPPLLGVGLFQLALDEPLIGLGGLVFAIVVLFYAWGPRDLDQDVEALASARDPAARREAAARLFGYGETPVLDGGALVEAVFRSALRRWFGVLFWFLVLGPVGALGYRLIALAAEGEASRELPGENRAGARAALAALDWPVAQLMTLALALVGNFDTVLGAWRESGGARPSLDHRFLGAVARASVKCELAEEAADYVDESGVSAPTAPATIGEVPELRDAMSLVWRSLLVWLAVLALFVIAGFVS</sequence>
<dbReference type="EMBL" id="CP159925">
    <property type="protein sequence ID" value="XCO75742.1"/>
    <property type="molecule type" value="Genomic_DNA"/>
</dbReference>
<keyword evidence="1" id="KW-0472">Membrane</keyword>
<organism evidence="2">
    <name type="scientific">Lysobacter firmicutimachus</name>
    <dbReference type="NCBI Taxonomy" id="1792846"/>
    <lineage>
        <taxon>Bacteria</taxon>
        <taxon>Pseudomonadati</taxon>
        <taxon>Pseudomonadota</taxon>
        <taxon>Gammaproteobacteria</taxon>
        <taxon>Lysobacterales</taxon>
        <taxon>Lysobacteraceae</taxon>
        <taxon>Lysobacter</taxon>
    </lineage>
</organism>
<feature type="transmembrane region" description="Helical" evidence="1">
    <location>
        <begin position="75"/>
        <end position="93"/>
    </location>
</feature>
<dbReference type="InterPro" id="IPR031347">
    <property type="entry name" value="AmpE"/>
</dbReference>
<dbReference type="AlphaFoldDB" id="A0AAU8MRJ7"/>
<keyword evidence="1" id="KW-1133">Transmembrane helix</keyword>